<dbReference type="Proteomes" id="UP000014535">
    <property type="component" value="Unassembled WGS sequence"/>
</dbReference>
<accession>A0A656IQH2</accession>
<sequence>MPARQPLKSDKIISSFRRKSKMRKTVAFGFVGTVLDYAGRGSQRWEKWRPTLCLCQQETLVVHRLELLYDARSRSLFEGLKKDIASVSPETEVVGVEIAIRNPWDFEEVYACLHDFARSHTFHPEDEDYLIHITTGTHVAQICWFLLAEARYLPARLAQTSPPRKKDKPHSTGDVTIIDLDLSRYNDIATRFAQEREETLNFLKSGIATRNPCFNRMIEQIERVAIRSRSPILLNGPTGAGKSFLARRIYELKLARHQFSGPFVEVNCATLRGDTAMSALFGHVKGAFTGAREERAGLLRSADGGMLFLDEVGELGADEQAMLLKAIEEKRFYPFGSDQQVSSDFQLIAGTVRDLRQRVAEGTFREDLYARINLWTFELPGLRQRQEDIEPNLDYELERHAALTGDSVRFNTEARRAWLSFATSPQAAWRGNFRELSASVTRMATLADNGRITVETVDDEIARLRYSWNDHRPSALDGLPGIDATALDLFDRMQLENVVAICRQAKTLSDAGRQLFNVSRQGKATVNDADRLRKYLARFGLTWDVLQN</sequence>
<organism evidence="4 5">
    <name type="scientific">Salmonella enteritidis (strain 2009K0958)</name>
    <dbReference type="NCBI Taxonomy" id="1192586"/>
    <lineage>
        <taxon>Bacteria</taxon>
        <taxon>Pseudomonadati</taxon>
        <taxon>Pseudomonadota</taxon>
        <taxon>Gammaproteobacteria</taxon>
        <taxon>Enterobacterales</taxon>
        <taxon>Enterobacteriaceae</taxon>
        <taxon>Salmonella</taxon>
    </lineage>
</organism>
<dbReference type="FunFam" id="3.40.50.300:FF:001653">
    <property type="entry name" value="Transcriptional regulator RtcR"/>
    <property type="match status" value="1"/>
</dbReference>
<dbReference type="SMART" id="SM00382">
    <property type="entry name" value="AAA"/>
    <property type="match status" value="1"/>
</dbReference>
<dbReference type="EMBL" id="ATFT01000002">
    <property type="protein sequence ID" value="EPI77036.1"/>
    <property type="molecule type" value="Genomic_DNA"/>
</dbReference>
<proteinExistence type="predicted"/>
<dbReference type="PROSITE" id="PS00676">
    <property type="entry name" value="SIGMA54_INTERACT_2"/>
    <property type="match status" value="1"/>
</dbReference>
<evidence type="ECO:0000259" key="3">
    <source>
        <dbReference type="PROSITE" id="PS50045"/>
    </source>
</evidence>
<dbReference type="Pfam" id="PF25601">
    <property type="entry name" value="AAA_lid_14"/>
    <property type="match status" value="1"/>
</dbReference>
<dbReference type="InterPro" id="IPR017183">
    <property type="entry name" value="Sigma54_dep_tscrpt_act_RtcR"/>
</dbReference>
<keyword evidence="2" id="KW-0067">ATP-binding</keyword>
<protein>
    <submittedName>
        <fullName evidence="4">Sigma-54 interaction domain protein</fullName>
    </submittedName>
</protein>
<dbReference type="PANTHER" id="PTHR32071:SF14">
    <property type="entry name" value="TRANSCRIPTIONAL REGULATORY PROTEIN RTCR"/>
    <property type="match status" value="1"/>
</dbReference>
<dbReference type="GO" id="GO:0003700">
    <property type="term" value="F:DNA-binding transcription factor activity"/>
    <property type="evidence" value="ECO:0007669"/>
    <property type="project" value="InterPro"/>
</dbReference>
<name>A0A656IQH2_SALE2</name>
<dbReference type="InterPro" id="IPR058031">
    <property type="entry name" value="AAA_lid_NorR"/>
</dbReference>
<reference evidence="4 5" key="1">
    <citation type="submission" date="2013-04" db="EMBL/GenBank/DDBJ databases">
        <authorList>
            <person name="McClelland M."/>
            <person name="Porwollik S."/>
            <person name="Desai P."/>
            <person name="Cheng P."/>
            <person name="Wollam A."/>
            <person name="Pepin K."/>
            <person name="Palsikar V.B."/>
            <person name="Fulton L."/>
            <person name="Fulton R."/>
            <person name="Delehaunty K."/>
            <person name="Fronick C."/>
            <person name="Godfrey J."/>
            <person name="Waligorski J."/>
            <person name="Appelbaum E."/>
            <person name="Tomlinson C."/>
            <person name="Warren W."/>
            <person name="Sodergren E."/>
            <person name="Weinstock G."/>
            <person name="Wilson R.K."/>
        </authorList>
    </citation>
    <scope>NUCLEOTIDE SEQUENCE [LARGE SCALE GENOMIC DNA]</scope>
    <source>
        <strain evidence="4 5">2009K0958</strain>
    </source>
</reference>
<dbReference type="InterPro" id="IPR002078">
    <property type="entry name" value="Sigma_54_int"/>
</dbReference>
<dbReference type="Pfam" id="PF00158">
    <property type="entry name" value="Sigma54_activat"/>
    <property type="match status" value="1"/>
</dbReference>
<dbReference type="Gene3D" id="3.40.50.300">
    <property type="entry name" value="P-loop containing nucleotide triphosphate hydrolases"/>
    <property type="match status" value="1"/>
</dbReference>
<dbReference type="AlphaFoldDB" id="A0A656IQH2"/>
<dbReference type="PANTHER" id="PTHR32071">
    <property type="entry name" value="TRANSCRIPTIONAL REGULATORY PROTEIN"/>
    <property type="match status" value="1"/>
</dbReference>
<feature type="domain" description="Sigma-54 factor interaction" evidence="3">
    <location>
        <begin position="207"/>
        <end position="445"/>
    </location>
</feature>
<dbReference type="InterPro" id="IPR027417">
    <property type="entry name" value="P-loop_NTPase"/>
</dbReference>
<evidence type="ECO:0000313" key="4">
    <source>
        <dbReference type="EMBL" id="EPI77036.1"/>
    </source>
</evidence>
<dbReference type="InterPro" id="IPR009715">
    <property type="entry name" value="RtcR"/>
</dbReference>
<dbReference type="SUPFAM" id="SSF52540">
    <property type="entry name" value="P-loop containing nucleoside triphosphate hydrolases"/>
    <property type="match status" value="1"/>
</dbReference>
<dbReference type="CDD" id="cd00009">
    <property type="entry name" value="AAA"/>
    <property type="match status" value="1"/>
</dbReference>
<dbReference type="PIRSF" id="PIRSF037354">
    <property type="entry name" value="Txn_actvtr_RtcR"/>
    <property type="match status" value="1"/>
</dbReference>
<dbReference type="FunFam" id="1.10.8.60:FF:000114">
    <property type="entry name" value="Transcriptional regulator RtcR"/>
    <property type="match status" value="1"/>
</dbReference>
<evidence type="ECO:0000256" key="2">
    <source>
        <dbReference type="ARBA" id="ARBA00022840"/>
    </source>
</evidence>
<evidence type="ECO:0000256" key="1">
    <source>
        <dbReference type="ARBA" id="ARBA00022741"/>
    </source>
</evidence>
<dbReference type="NCBIfam" id="NF038308">
    <property type="entry name" value="RNA_repair_RtcR"/>
    <property type="match status" value="1"/>
</dbReference>
<keyword evidence="1" id="KW-0547">Nucleotide-binding</keyword>
<dbReference type="Gene3D" id="1.10.8.60">
    <property type="match status" value="1"/>
</dbReference>
<dbReference type="InterPro" id="IPR025943">
    <property type="entry name" value="Sigma_54_int_dom_ATP-bd_2"/>
</dbReference>
<dbReference type="PROSITE" id="PS50045">
    <property type="entry name" value="SIGMA54_INTERACT_4"/>
    <property type="match status" value="1"/>
</dbReference>
<evidence type="ECO:0000313" key="5">
    <source>
        <dbReference type="Proteomes" id="UP000014535"/>
    </source>
</evidence>
<gene>
    <name evidence="4" type="ORF">A673_00043</name>
</gene>
<comment type="caution">
    <text evidence="4">The sequence shown here is derived from an EMBL/GenBank/DDBJ whole genome shotgun (WGS) entry which is preliminary data.</text>
</comment>
<dbReference type="Pfam" id="PF06956">
    <property type="entry name" value="RtcR"/>
    <property type="match status" value="1"/>
</dbReference>
<dbReference type="InterPro" id="IPR003593">
    <property type="entry name" value="AAA+_ATPase"/>
</dbReference>
<dbReference type="GO" id="GO:0005524">
    <property type="term" value="F:ATP binding"/>
    <property type="evidence" value="ECO:0007669"/>
    <property type="project" value="UniProtKB-KW"/>
</dbReference>